<protein>
    <submittedName>
        <fullName evidence="2">Uncharacterized protein</fullName>
    </submittedName>
</protein>
<evidence type="ECO:0000313" key="2">
    <source>
        <dbReference type="WBParaSite" id="nRc.2.0.1.t40408-RA"/>
    </source>
</evidence>
<organism evidence="1 2">
    <name type="scientific">Romanomermis culicivorax</name>
    <name type="common">Nematode worm</name>
    <dbReference type="NCBI Taxonomy" id="13658"/>
    <lineage>
        <taxon>Eukaryota</taxon>
        <taxon>Metazoa</taxon>
        <taxon>Ecdysozoa</taxon>
        <taxon>Nematoda</taxon>
        <taxon>Enoplea</taxon>
        <taxon>Dorylaimia</taxon>
        <taxon>Mermithida</taxon>
        <taxon>Mermithoidea</taxon>
        <taxon>Mermithidae</taxon>
        <taxon>Romanomermis</taxon>
    </lineage>
</organism>
<dbReference type="WBParaSite" id="nRc.2.0.1.t40408-RA">
    <property type="protein sequence ID" value="nRc.2.0.1.t40408-RA"/>
    <property type="gene ID" value="nRc.2.0.1.g40408"/>
</dbReference>
<dbReference type="AlphaFoldDB" id="A0A915KRX5"/>
<evidence type="ECO:0000313" key="1">
    <source>
        <dbReference type="Proteomes" id="UP000887565"/>
    </source>
</evidence>
<proteinExistence type="predicted"/>
<dbReference type="Proteomes" id="UP000887565">
    <property type="component" value="Unplaced"/>
</dbReference>
<accession>A0A915KRX5</accession>
<sequence length="100" mass="11327">MDIHLSSCSTTITFLRGILISTIFQAFVPERLFNEHGSQKIVLLSTTNACTFNGFLQSSHKKQVLCETLFEPNLTNSSFSCTFCRHLMQRGRTISKHSIQ</sequence>
<name>A0A915KRX5_ROMCU</name>
<reference evidence="2" key="1">
    <citation type="submission" date="2022-11" db="UniProtKB">
        <authorList>
            <consortium name="WormBaseParasite"/>
        </authorList>
    </citation>
    <scope>IDENTIFICATION</scope>
</reference>
<keyword evidence="1" id="KW-1185">Reference proteome</keyword>